<dbReference type="InterPro" id="IPR010640">
    <property type="entry name" value="Low_temperature_requirement_A"/>
</dbReference>
<gene>
    <name evidence="2" type="ORF">PLBR_LOCUS4031</name>
</gene>
<proteinExistence type="predicted"/>
<accession>A0A3P3Y9G9</accession>
<feature type="transmembrane region" description="Helical" evidence="1">
    <location>
        <begin position="222"/>
        <end position="243"/>
    </location>
</feature>
<dbReference type="AlphaFoldDB" id="A0A3P3Y9G9"/>
<geneLocation type="mitochondrion" evidence="2"/>
<keyword evidence="1" id="KW-1133">Transmembrane helix</keyword>
<keyword evidence="1" id="KW-0472">Membrane</keyword>
<feature type="transmembrane region" description="Helical" evidence="1">
    <location>
        <begin position="358"/>
        <end position="376"/>
    </location>
</feature>
<sequence>MHVVRTNQPAEMVGEPGGIRRHESSVCIVDLCVGRVRTRSMPSLWTRVMMTPELRKTGDGASHAPFQVDWWELFFDLIFIGVAIGLDDAVVVTLSDPQPISVAFTILVSFVFTLLWFDFTLYFNRFETKGDVYTTNSLFLYALSIVLMSVSIGHIHNGLGLRFCLFASMSCVSMALVYVPICLRGGPGERQFARMRIMLLAVDCALWILAGSLWGFPQIQVAVVAIIIIKVFSVEFVFTGDSFRLSRNPIHLSDRHYTLVLVFLGEILAKLIRTRPSTMSPAQLGALVLSFQICFTVKQLCHDCAPRSHDEMALSMSLARGIAFTCAHLLLPVALLALSNGLQRIMEQASRTTTPTSTVYLVTISYVVVLAIFKCMRRLHPFQHRSAAVWATRISIIAIMTATLLVTGHRLPPLVVAGTIAAVGFGLALFDRLGFDLPSHRRRPNADCTPVAI</sequence>
<feature type="transmembrane region" description="Helical" evidence="1">
    <location>
        <begin position="73"/>
        <end position="94"/>
    </location>
</feature>
<name>A0A3P3Y9G9_PLABS</name>
<dbReference type="EMBL" id="OVEO01000006">
    <property type="protein sequence ID" value="SPQ96816.1"/>
    <property type="molecule type" value="Genomic_DNA"/>
</dbReference>
<evidence type="ECO:0000313" key="2">
    <source>
        <dbReference type="EMBL" id="SPQ96816.1"/>
    </source>
</evidence>
<feature type="transmembrane region" description="Helical" evidence="1">
    <location>
        <begin position="318"/>
        <end position="338"/>
    </location>
</feature>
<feature type="transmembrane region" description="Helical" evidence="1">
    <location>
        <begin position="159"/>
        <end position="183"/>
    </location>
</feature>
<dbReference type="Proteomes" id="UP000290189">
    <property type="component" value="Unassembled WGS sequence"/>
</dbReference>
<keyword evidence="1" id="KW-0812">Transmembrane</keyword>
<evidence type="ECO:0000256" key="1">
    <source>
        <dbReference type="SAM" id="Phobius"/>
    </source>
</evidence>
<feature type="transmembrane region" description="Helical" evidence="1">
    <location>
        <begin position="414"/>
        <end position="435"/>
    </location>
</feature>
<evidence type="ECO:0000313" key="3">
    <source>
        <dbReference type="Proteomes" id="UP000290189"/>
    </source>
</evidence>
<feature type="transmembrane region" description="Helical" evidence="1">
    <location>
        <begin position="388"/>
        <end position="408"/>
    </location>
</feature>
<organism evidence="2 3">
    <name type="scientific">Plasmodiophora brassicae</name>
    <name type="common">Clubroot disease agent</name>
    <dbReference type="NCBI Taxonomy" id="37360"/>
    <lineage>
        <taxon>Eukaryota</taxon>
        <taxon>Sar</taxon>
        <taxon>Rhizaria</taxon>
        <taxon>Endomyxa</taxon>
        <taxon>Phytomyxea</taxon>
        <taxon>Plasmodiophorida</taxon>
        <taxon>Plasmodiophoridae</taxon>
        <taxon>Plasmodiophora</taxon>
    </lineage>
</organism>
<evidence type="ECO:0008006" key="4">
    <source>
        <dbReference type="Google" id="ProtNLM"/>
    </source>
</evidence>
<protein>
    <recommendedName>
        <fullName evidence="4">Low temperature requirement protein A</fullName>
    </recommendedName>
</protein>
<feature type="transmembrane region" description="Helical" evidence="1">
    <location>
        <begin position="195"/>
        <end position="216"/>
    </location>
</feature>
<feature type="transmembrane region" description="Helical" evidence="1">
    <location>
        <begin position="135"/>
        <end position="153"/>
    </location>
</feature>
<keyword evidence="2" id="KW-0496">Mitochondrion</keyword>
<reference evidence="2 3" key="1">
    <citation type="submission" date="2018-03" db="EMBL/GenBank/DDBJ databases">
        <authorList>
            <person name="Fogelqvist J."/>
        </authorList>
    </citation>
    <scope>NUCLEOTIDE SEQUENCE [LARGE SCALE GENOMIC DNA]</scope>
</reference>
<feature type="transmembrane region" description="Helical" evidence="1">
    <location>
        <begin position="100"/>
        <end position="123"/>
    </location>
</feature>
<dbReference type="Pfam" id="PF06772">
    <property type="entry name" value="LtrA"/>
    <property type="match status" value="1"/>
</dbReference>
<dbReference type="PANTHER" id="PTHR36840">
    <property type="entry name" value="BLL5714 PROTEIN"/>
    <property type="match status" value="1"/>
</dbReference>
<dbReference type="PANTHER" id="PTHR36840:SF1">
    <property type="entry name" value="BLL5714 PROTEIN"/>
    <property type="match status" value="1"/>
</dbReference>